<reference evidence="1 2" key="1">
    <citation type="journal article" date="2022" name="Hortic Res">
        <title>A haplotype resolved chromosomal level avocado genome allows analysis of novel avocado genes.</title>
        <authorList>
            <person name="Nath O."/>
            <person name="Fletcher S.J."/>
            <person name="Hayward A."/>
            <person name="Shaw L.M."/>
            <person name="Masouleh A.K."/>
            <person name="Furtado A."/>
            <person name="Henry R.J."/>
            <person name="Mitter N."/>
        </authorList>
    </citation>
    <scope>NUCLEOTIDE SEQUENCE [LARGE SCALE GENOMIC DNA]</scope>
    <source>
        <strain evidence="2">cv. Hass</strain>
    </source>
</reference>
<protein>
    <submittedName>
        <fullName evidence="1">Uncharacterized protein</fullName>
    </submittedName>
</protein>
<name>A0ACC2MUN6_PERAE</name>
<gene>
    <name evidence="1" type="ORF">MRB53_002504</name>
</gene>
<accession>A0ACC2MUN6</accession>
<proteinExistence type="predicted"/>
<keyword evidence="2" id="KW-1185">Reference proteome</keyword>
<organism evidence="1 2">
    <name type="scientific">Persea americana</name>
    <name type="common">Avocado</name>
    <dbReference type="NCBI Taxonomy" id="3435"/>
    <lineage>
        <taxon>Eukaryota</taxon>
        <taxon>Viridiplantae</taxon>
        <taxon>Streptophyta</taxon>
        <taxon>Embryophyta</taxon>
        <taxon>Tracheophyta</taxon>
        <taxon>Spermatophyta</taxon>
        <taxon>Magnoliopsida</taxon>
        <taxon>Magnoliidae</taxon>
        <taxon>Laurales</taxon>
        <taxon>Lauraceae</taxon>
        <taxon>Persea</taxon>
    </lineage>
</organism>
<evidence type="ECO:0000313" key="2">
    <source>
        <dbReference type="Proteomes" id="UP001234297"/>
    </source>
</evidence>
<dbReference type="EMBL" id="CM056809">
    <property type="protein sequence ID" value="KAJ8649481.1"/>
    <property type="molecule type" value="Genomic_DNA"/>
</dbReference>
<comment type="caution">
    <text evidence="1">The sequence shown here is derived from an EMBL/GenBank/DDBJ whole genome shotgun (WGS) entry which is preliminary data.</text>
</comment>
<dbReference type="Proteomes" id="UP001234297">
    <property type="component" value="Chromosome 1"/>
</dbReference>
<sequence length="91" mass="10429">MLESTTRWRQAVIESRPVLGQVSKTHCYYKNHADGCQASNDLQISSSMFIQSLKFLMLPSSIVLLPLHHLAFSLKSWNLANLRHDCDQENQ</sequence>
<evidence type="ECO:0000313" key="1">
    <source>
        <dbReference type="EMBL" id="KAJ8649481.1"/>
    </source>
</evidence>